<reference evidence="1" key="1">
    <citation type="submission" date="2021-06" db="EMBL/GenBank/DDBJ databases">
        <authorList>
            <person name="Hodson N. C."/>
            <person name="Mongue J. A."/>
            <person name="Jaron S. K."/>
        </authorList>
    </citation>
    <scope>NUCLEOTIDE SEQUENCE</scope>
</reference>
<evidence type="ECO:0000313" key="2">
    <source>
        <dbReference type="Proteomes" id="UP000708208"/>
    </source>
</evidence>
<accession>A0A8J2JLR1</accession>
<dbReference type="Proteomes" id="UP000708208">
    <property type="component" value="Unassembled WGS sequence"/>
</dbReference>
<sequence>TRLPLIVSYAGPTGFTWKLMEDVGTTCACGLKNVTVEFAEVKQCQKILLYVEGIEHE</sequence>
<gene>
    <name evidence="1" type="ORF">AFUS01_LOCUS10535</name>
</gene>
<dbReference type="AlphaFoldDB" id="A0A8J2JLR1"/>
<name>A0A8J2JLR1_9HEXA</name>
<proteinExistence type="predicted"/>
<protein>
    <submittedName>
        <fullName evidence="1">Uncharacterized protein</fullName>
    </submittedName>
</protein>
<keyword evidence="2" id="KW-1185">Reference proteome</keyword>
<dbReference type="EMBL" id="CAJVCH010078472">
    <property type="protein sequence ID" value="CAG7721312.1"/>
    <property type="molecule type" value="Genomic_DNA"/>
</dbReference>
<organism evidence="1 2">
    <name type="scientific">Allacma fusca</name>
    <dbReference type="NCBI Taxonomy" id="39272"/>
    <lineage>
        <taxon>Eukaryota</taxon>
        <taxon>Metazoa</taxon>
        <taxon>Ecdysozoa</taxon>
        <taxon>Arthropoda</taxon>
        <taxon>Hexapoda</taxon>
        <taxon>Collembola</taxon>
        <taxon>Symphypleona</taxon>
        <taxon>Sminthuridae</taxon>
        <taxon>Allacma</taxon>
    </lineage>
</organism>
<evidence type="ECO:0000313" key="1">
    <source>
        <dbReference type="EMBL" id="CAG7721312.1"/>
    </source>
</evidence>
<feature type="non-terminal residue" evidence="1">
    <location>
        <position position="1"/>
    </location>
</feature>
<comment type="caution">
    <text evidence="1">The sequence shown here is derived from an EMBL/GenBank/DDBJ whole genome shotgun (WGS) entry which is preliminary data.</text>
</comment>